<proteinExistence type="predicted"/>
<evidence type="ECO:0000256" key="10">
    <source>
        <dbReference type="ARBA" id="ARBA00023136"/>
    </source>
</evidence>
<evidence type="ECO:0000256" key="7">
    <source>
        <dbReference type="ARBA" id="ARBA00022958"/>
    </source>
</evidence>
<comment type="caution">
    <text evidence="15">The sequence shown here is derived from an EMBL/GenBank/DDBJ whole genome shotgun (WGS) entry which is preliminary data.</text>
</comment>
<feature type="domain" description="Ion transport" evidence="14">
    <location>
        <begin position="153"/>
        <end position="322"/>
    </location>
</feature>
<evidence type="ECO:0000256" key="9">
    <source>
        <dbReference type="ARBA" id="ARBA00023065"/>
    </source>
</evidence>
<evidence type="ECO:0000313" key="16">
    <source>
        <dbReference type="Proteomes" id="UP001642464"/>
    </source>
</evidence>
<organism evidence="15 16">
    <name type="scientific">Durusdinium trenchii</name>
    <dbReference type="NCBI Taxonomy" id="1381693"/>
    <lineage>
        <taxon>Eukaryota</taxon>
        <taxon>Sar</taxon>
        <taxon>Alveolata</taxon>
        <taxon>Dinophyceae</taxon>
        <taxon>Suessiales</taxon>
        <taxon>Symbiodiniaceae</taxon>
        <taxon>Durusdinium</taxon>
    </lineage>
</organism>
<evidence type="ECO:0000256" key="1">
    <source>
        <dbReference type="ARBA" id="ARBA00004141"/>
    </source>
</evidence>
<dbReference type="PANTHER" id="PTHR11537">
    <property type="entry name" value="VOLTAGE-GATED POTASSIUM CHANNEL"/>
    <property type="match status" value="1"/>
</dbReference>
<dbReference type="Gene3D" id="1.20.120.350">
    <property type="entry name" value="Voltage-gated potassium channels. Chain C"/>
    <property type="match status" value="1"/>
</dbReference>
<evidence type="ECO:0000256" key="11">
    <source>
        <dbReference type="ARBA" id="ARBA00023303"/>
    </source>
</evidence>
<dbReference type="Proteomes" id="UP001642464">
    <property type="component" value="Unassembled WGS sequence"/>
</dbReference>
<feature type="transmembrane region" description="Helical" evidence="13">
    <location>
        <begin position="154"/>
        <end position="173"/>
    </location>
</feature>
<evidence type="ECO:0000256" key="6">
    <source>
        <dbReference type="ARBA" id="ARBA00022882"/>
    </source>
</evidence>
<keyword evidence="16" id="KW-1185">Reference proteome</keyword>
<keyword evidence="10 13" id="KW-0472">Membrane</keyword>
<dbReference type="InterPro" id="IPR028325">
    <property type="entry name" value="VG_K_chnl"/>
</dbReference>
<dbReference type="Pfam" id="PF00520">
    <property type="entry name" value="Ion_trans"/>
    <property type="match status" value="1"/>
</dbReference>
<keyword evidence="6" id="KW-0851">Voltage-gated channel</keyword>
<keyword evidence="9" id="KW-0406">Ion transport</keyword>
<accession>A0ABP0HK68</accession>
<keyword evidence="7" id="KW-0630">Potassium</keyword>
<evidence type="ECO:0000256" key="3">
    <source>
        <dbReference type="ARBA" id="ARBA00022538"/>
    </source>
</evidence>
<gene>
    <name evidence="15" type="ORF">SCF082_LOCUS2023</name>
</gene>
<dbReference type="SUPFAM" id="SSF81324">
    <property type="entry name" value="Voltage-gated potassium channels"/>
    <property type="match status" value="1"/>
</dbReference>
<keyword evidence="5" id="KW-0631">Potassium channel</keyword>
<evidence type="ECO:0000256" key="4">
    <source>
        <dbReference type="ARBA" id="ARBA00022692"/>
    </source>
</evidence>
<feature type="transmembrane region" description="Helical" evidence="13">
    <location>
        <begin position="203"/>
        <end position="221"/>
    </location>
</feature>
<evidence type="ECO:0000256" key="2">
    <source>
        <dbReference type="ARBA" id="ARBA00022448"/>
    </source>
</evidence>
<protein>
    <submittedName>
        <fullName evidence="15">Sodium channel protein 60E (Drosophila ion channel 60) (Drosophila sodium channel 1) (Protein smell-impaired 60E) (Sodium channel 2) (DmNav2)</fullName>
    </submittedName>
</protein>
<evidence type="ECO:0000259" key="14">
    <source>
        <dbReference type="Pfam" id="PF00520"/>
    </source>
</evidence>
<reference evidence="15 16" key="1">
    <citation type="submission" date="2024-02" db="EMBL/GenBank/DDBJ databases">
        <authorList>
            <person name="Chen Y."/>
            <person name="Shah S."/>
            <person name="Dougan E. K."/>
            <person name="Thang M."/>
            <person name="Chan C."/>
        </authorList>
    </citation>
    <scope>NUCLEOTIDE SEQUENCE [LARGE SCALE GENOMIC DNA]</scope>
</reference>
<name>A0ABP0HK68_9DINO</name>
<dbReference type="InterPro" id="IPR027359">
    <property type="entry name" value="Volt_channel_dom_sf"/>
</dbReference>
<keyword evidence="4 13" id="KW-0812">Transmembrane</keyword>
<evidence type="ECO:0000313" key="15">
    <source>
        <dbReference type="EMBL" id="CAK8989916.1"/>
    </source>
</evidence>
<keyword evidence="2" id="KW-0813">Transport</keyword>
<dbReference type="InterPro" id="IPR005821">
    <property type="entry name" value="Ion_trans_dom"/>
</dbReference>
<keyword evidence="3" id="KW-0633">Potassium transport</keyword>
<evidence type="ECO:0000256" key="5">
    <source>
        <dbReference type="ARBA" id="ARBA00022826"/>
    </source>
</evidence>
<feature type="region of interest" description="Disordered" evidence="12">
    <location>
        <begin position="32"/>
        <end position="64"/>
    </location>
</feature>
<dbReference type="EMBL" id="CAXAMM010001002">
    <property type="protein sequence ID" value="CAK8989916.1"/>
    <property type="molecule type" value="Genomic_DNA"/>
</dbReference>
<evidence type="ECO:0000256" key="13">
    <source>
        <dbReference type="SAM" id="Phobius"/>
    </source>
</evidence>
<sequence length="352" mass="39824">MAPSADGRFTQLLKELEEVHEEEVSRLRAELREVEDKMMPSPRISPPVLANEGDADQQEVKEAKDQAAETLLIPVEVRHVDSSRSVESQERGSEEKDKLKLKPPTLNLYRGSSNASFVSSLVSPPIPEEEEDDLEHPAIALPSRIDNLFVGPHFEMVVAILLFVNLILMASQLQYHGFITGYEIGYPRYDTSPKDSWPYAESFFIWGDITFAVIFTLEMMVRLLKIRWAFFNAFLNWIDFLVVCSSWAELFAAALPISPTFLRMLRLGKLLRALRVVRMSAVLESLQLLVKCIFASLRILFWSLVLLMVIQCSAGMTISYMLSDYMVNPEGDAAAQFEVFRTFGGGNISRTC</sequence>
<feature type="transmembrane region" description="Helical" evidence="13">
    <location>
        <begin position="301"/>
        <end position="322"/>
    </location>
</feature>
<dbReference type="GO" id="GO:0034220">
    <property type="term" value="P:monoatomic ion transmembrane transport"/>
    <property type="evidence" value="ECO:0007669"/>
    <property type="project" value="UniProtKB-KW"/>
</dbReference>
<comment type="subcellular location">
    <subcellularLocation>
        <location evidence="1">Membrane</location>
        <topology evidence="1">Multi-pass membrane protein</topology>
    </subcellularLocation>
</comment>
<keyword evidence="11 15" id="KW-0407">Ion channel</keyword>
<evidence type="ECO:0000256" key="8">
    <source>
        <dbReference type="ARBA" id="ARBA00022989"/>
    </source>
</evidence>
<dbReference type="PANTHER" id="PTHR11537:SF252">
    <property type="entry name" value="POTASSIUM VOLTAGE-GATED CHANNEL PROTEIN SHAW"/>
    <property type="match status" value="1"/>
</dbReference>
<evidence type="ECO:0000256" key="12">
    <source>
        <dbReference type="SAM" id="MobiDB-lite"/>
    </source>
</evidence>
<keyword evidence="8 13" id="KW-1133">Transmembrane helix</keyword>